<name>A0A2K2CLE2_BRADI</name>
<proteinExistence type="predicted"/>
<dbReference type="EMBL" id="CM000883">
    <property type="protein sequence ID" value="PNT62844.1"/>
    <property type="molecule type" value="Genomic_DNA"/>
</dbReference>
<dbReference type="Proteomes" id="UP000008810">
    <property type="component" value="Chromosome 4"/>
</dbReference>
<dbReference type="EnsemblPlants" id="PNT62844">
    <property type="protein sequence ID" value="PNT62844"/>
    <property type="gene ID" value="BRADI_4g08821v3"/>
</dbReference>
<dbReference type="InParanoid" id="A0A2K2CLE2"/>
<evidence type="ECO:0000313" key="1">
    <source>
        <dbReference type="EMBL" id="PNT62844.1"/>
    </source>
</evidence>
<dbReference type="AlphaFoldDB" id="A0A2K2CLE2"/>
<reference evidence="1" key="2">
    <citation type="submission" date="2017-06" db="EMBL/GenBank/DDBJ databases">
        <title>WGS assembly of Brachypodium distachyon.</title>
        <authorList>
            <consortium name="The International Brachypodium Initiative"/>
            <person name="Lucas S."/>
            <person name="Harmon-Smith M."/>
            <person name="Lail K."/>
            <person name="Tice H."/>
            <person name="Grimwood J."/>
            <person name="Bruce D."/>
            <person name="Barry K."/>
            <person name="Shu S."/>
            <person name="Lindquist E."/>
            <person name="Wang M."/>
            <person name="Pitluck S."/>
            <person name="Vogel J.P."/>
            <person name="Garvin D.F."/>
            <person name="Mockler T.C."/>
            <person name="Schmutz J."/>
            <person name="Rokhsar D."/>
            <person name="Bevan M.W."/>
        </authorList>
    </citation>
    <scope>NUCLEOTIDE SEQUENCE</scope>
    <source>
        <strain evidence="1">Bd21</strain>
    </source>
</reference>
<evidence type="ECO:0000313" key="3">
    <source>
        <dbReference type="Proteomes" id="UP000008810"/>
    </source>
</evidence>
<accession>A0A2K2CLE2</accession>
<organism evidence="1">
    <name type="scientific">Brachypodium distachyon</name>
    <name type="common">Purple false brome</name>
    <name type="synonym">Trachynia distachya</name>
    <dbReference type="NCBI Taxonomy" id="15368"/>
    <lineage>
        <taxon>Eukaryota</taxon>
        <taxon>Viridiplantae</taxon>
        <taxon>Streptophyta</taxon>
        <taxon>Embryophyta</taxon>
        <taxon>Tracheophyta</taxon>
        <taxon>Spermatophyta</taxon>
        <taxon>Magnoliopsida</taxon>
        <taxon>Liliopsida</taxon>
        <taxon>Poales</taxon>
        <taxon>Poaceae</taxon>
        <taxon>BOP clade</taxon>
        <taxon>Pooideae</taxon>
        <taxon>Stipodae</taxon>
        <taxon>Brachypodieae</taxon>
        <taxon>Brachypodium</taxon>
    </lineage>
</organism>
<reference evidence="2" key="3">
    <citation type="submission" date="2018-08" db="UniProtKB">
        <authorList>
            <consortium name="EnsemblPlants"/>
        </authorList>
    </citation>
    <scope>IDENTIFICATION</scope>
    <source>
        <strain evidence="2">cv. Bd21</strain>
    </source>
</reference>
<evidence type="ECO:0000313" key="2">
    <source>
        <dbReference type="EnsemblPlants" id="PNT62844"/>
    </source>
</evidence>
<gene>
    <name evidence="1" type="ORF">BRADI_4g08821v3</name>
</gene>
<keyword evidence="3" id="KW-1185">Reference proteome</keyword>
<sequence length="71" mass="8265">MTIIQELRHPKTKQKQIRFKLLKPGSASMQEILSGHWILTCCHHLLLKEQRRKRLIQSFLSSSVTKNIGKA</sequence>
<reference evidence="1 2" key="1">
    <citation type="journal article" date="2010" name="Nature">
        <title>Genome sequencing and analysis of the model grass Brachypodium distachyon.</title>
        <authorList>
            <consortium name="International Brachypodium Initiative"/>
        </authorList>
    </citation>
    <scope>NUCLEOTIDE SEQUENCE [LARGE SCALE GENOMIC DNA]</scope>
    <source>
        <strain evidence="1 2">Bd21</strain>
    </source>
</reference>
<dbReference type="Gramene" id="PNT62844">
    <property type="protein sequence ID" value="PNT62844"/>
    <property type="gene ID" value="BRADI_4g08821v3"/>
</dbReference>
<protein>
    <submittedName>
        <fullName evidence="1 2">Uncharacterized protein</fullName>
    </submittedName>
</protein>